<dbReference type="SUPFAM" id="SSF50985">
    <property type="entry name" value="RCC1/BLIP-II"/>
    <property type="match status" value="1"/>
</dbReference>
<protein>
    <submittedName>
        <fullName evidence="2">Uncharacterized protein</fullName>
    </submittedName>
</protein>
<dbReference type="VEuPathDB" id="CryptoDB:Cvel_9055"/>
<name>A0A0G4HWJ8_9ALVE</name>
<dbReference type="PANTHER" id="PTHR45982:SF1">
    <property type="entry name" value="REGULATOR OF CHROMOSOME CONDENSATION"/>
    <property type="match status" value="1"/>
</dbReference>
<dbReference type="PhylomeDB" id="A0A0G4HWJ8"/>
<dbReference type="Gene3D" id="2.130.10.30">
    <property type="entry name" value="Regulator of chromosome condensation 1/beta-lactamase-inhibitor protein II"/>
    <property type="match status" value="1"/>
</dbReference>
<proteinExistence type="predicted"/>
<dbReference type="EMBL" id="CDMZ01004161">
    <property type="protein sequence ID" value="CEM48844.1"/>
    <property type="molecule type" value="Genomic_DNA"/>
</dbReference>
<dbReference type="AlphaFoldDB" id="A0A0G4HWJ8"/>
<feature type="region of interest" description="Disordered" evidence="1">
    <location>
        <begin position="464"/>
        <end position="492"/>
    </location>
</feature>
<gene>
    <name evidence="2" type="ORF">Cvel_9055</name>
</gene>
<accession>A0A0G4HWJ8</accession>
<evidence type="ECO:0000313" key="2">
    <source>
        <dbReference type="EMBL" id="CEM48844.1"/>
    </source>
</evidence>
<sequence>MHAGSAWPQSISRIVVGAHHALIVSGGRVMAFGDAGFLGFEDGKGREVPTEIPNLSGVKDACAGLRQSVLVMENGRMLGWSGLSYVAFRTPVEILPENGAGWEGKVVGVSCGQSFSAAWTDTGSLYVWHADLLRPLDIPLPCVNSASLRPPDGKSIASRKIPAHVFNEQKVLHAAFGKNSQLLVFTEDRDHVRLCRDGTNSPRVFAVPPSFQIPSERPSVAFIGKPLDRRWPIYFLIILQDTSEDAQSLRHAFVGSLPHPVPSDRVSSQLSLRALSVGDGKTNVEEVSGGEAFGLVRLQNGDLFRVEPEGAEEENSSRSPFRVEMQPELRGKVLQLSRSFHVSRMGAVVLTVDGPMRAPESAWTDDAKQSNVGVFGPLKPPLLAPGRWCDVPHNISLIREPKVAFGFPFRAAVGVPGSALRPPYSYGLDGLTVMEAGDRVRFSCTANVNDEGVLYPPQKEKDYGSVCTQRGRKKKGTTEDRETEDSDDMDSPLEAVFVPPLESIECRGCEVPPSWQKSHATNESISSLPLRILKYGKAINPTTSTGFDETWKDWPEGGAAVPVNWAISLGCRGLLSLEEDLPEVRCGLRETAEGWAAQFETDLSAITCTGCHVNSTWTNPEPEAPSLPFSVELKRFDPTDSNFTKYDKDTQVVGVGDMMRLSCPRGRIWASSEEDLQRAQEGMQCQKRVSRRRLGNVQTFLSFGVEDERGFSCVGCTVPNEWVTHSEGSRFFVEIREVIRSGGGEKTVFEKSKGVGINDTLVLTCPGGGVITRKRTTCVEGEEGGLQFDVDVNEVKCGE</sequence>
<dbReference type="InterPro" id="IPR009091">
    <property type="entry name" value="RCC1/BLIP-II"/>
</dbReference>
<organism evidence="2">
    <name type="scientific">Chromera velia CCMP2878</name>
    <dbReference type="NCBI Taxonomy" id="1169474"/>
    <lineage>
        <taxon>Eukaryota</taxon>
        <taxon>Sar</taxon>
        <taxon>Alveolata</taxon>
        <taxon>Colpodellida</taxon>
        <taxon>Chromeraceae</taxon>
        <taxon>Chromera</taxon>
    </lineage>
</organism>
<reference evidence="2" key="1">
    <citation type="submission" date="2014-11" db="EMBL/GenBank/DDBJ databases">
        <authorList>
            <person name="Otto D Thomas"/>
            <person name="Naeem Raeece"/>
        </authorList>
    </citation>
    <scope>NUCLEOTIDE SEQUENCE</scope>
</reference>
<feature type="compositionally biased region" description="Acidic residues" evidence="1">
    <location>
        <begin position="481"/>
        <end position="491"/>
    </location>
</feature>
<dbReference type="InterPro" id="IPR051553">
    <property type="entry name" value="Ran_GTPase-activating"/>
</dbReference>
<dbReference type="PANTHER" id="PTHR45982">
    <property type="entry name" value="REGULATOR OF CHROMOSOME CONDENSATION"/>
    <property type="match status" value="1"/>
</dbReference>
<evidence type="ECO:0000256" key="1">
    <source>
        <dbReference type="SAM" id="MobiDB-lite"/>
    </source>
</evidence>